<dbReference type="PROSITE" id="PS51379">
    <property type="entry name" value="4FE4S_FER_2"/>
    <property type="match status" value="1"/>
</dbReference>
<dbReference type="SUPFAM" id="SSF57625">
    <property type="entry name" value="Invertebrate chitin-binding proteins"/>
    <property type="match status" value="1"/>
</dbReference>
<sequence length="323" mass="36402">MHEPLQRKFCFKISVRRDVGLRTMPDVISAIQRVARSTLDVSTITTTDKFMVFVYDCPFGTFFSELKKQCDHSYMVTCDLDPCGLNNDTLTYEQKVDVGIPNCRSYWVCRDSKSYATCCASGFKYAEGYGCIKDATCRDHCYSQNRCIEPEKGSTCRSYFNCTDEETFQPLCCPLGQAYHVDRKICVPDGMCKADCNSACPYQKVYRNRKLFLHGGQLKRCPMGTVFRADICACALDDDYHPNGKCMPKVDLSFSGNKMGSPHVSYFGLDDKLGVGRLRPPVSSLSIGGCSGLVDRNGNNLNTYYRGQMDDNCLWFNMPTTDK</sequence>
<dbReference type="InterPro" id="IPR017896">
    <property type="entry name" value="4Fe4S_Fe-S-bd"/>
</dbReference>
<accession>A0ABQ9F9M6</accession>
<dbReference type="Proteomes" id="UP001217089">
    <property type="component" value="Unassembled WGS sequence"/>
</dbReference>
<organism evidence="2 3">
    <name type="scientific">Tegillarca granosa</name>
    <name type="common">Malaysian cockle</name>
    <name type="synonym">Anadara granosa</name>
    <dbReference type="NCBI Taxonomy" id="220873"/>
    <lineage>
        <taxon>Eukaryota</taxon>
        <taxon>Metazoa</taxon>
        <taxon>Spiralia</taxon>
        <taxon>Lophotrochozoa</taxon>
        <taxon>Mollusca</taxon>
        <taxon>Bivalvia</taxon>
        <taxon>Autobranchia</taxon>
        <taxon>Pteriomorphia</taxon>
        <taxon>Arcoida</taxon>
        <taxon>Arcoidea</taxon>
        <taxon>Arcidae</taxon>
        <taxon>Tegillarca</taxon>
    </lineage>
</organism>
<evidence type="ECO:0000313" key="3">
    <source>
        <dbReference type="Proteomes" id="UP001217089"/>
    </source>
</evidence>
<comment type="caution">
    <text evidence="2">The sequence shown here is derived from an EMBL/GenBank/DDBJ whole genome shotgun (WGS) entry which is preliminary data.</text>
</comment>
<gene>
    <name evidence="2" type="ORF">KUTeg_008609</name>
</gene>
<reference evidence="2 3" key="1">
    <citation type="submission" date="2022-12" db="EMBL/GenBank/DDBJ databases">
        <title>Chromosome-level genome of Tegillarca granosa.</title>
        <authorList>
            <person name="Kim J."/>
        </authorList>
    </citation>
    <scope>NUCLEOTIDE SEQUENCE [LARGE SCALE GENOMIC DNA]</scope>
    <source>
        <strain evidence="2">Teg-2019</strain>
        <tissue evidence="2">Adductor muscle</tissue>
    </source>
</reference>
<proteinExistence type="predicted"/>
<feature type="domain" description="4Fe-4S ferredoxin-type" evidence="1">
    <location>
        <begin position="177"/>
        <end position="210"/>
    </location>
</feature>
<evidence type="ECO:0000313" key="2">
    <source>
        <dbReference type="EMBL" id="KAJ8314048.1"/>
    </source>
</evidence>
<dbReference type="EMBL" id="JARBDR010000342">
    <property type="protein sequence ID" value="KAJ8314048.1"/>
    <property type="molecule type" value="Genomic_DNA"/>
</dbReference>
<name>A0ABQ9F9M6_TEGGR</name>
<protein>
    <recommendedName>
        <fullName evidence="1">4Fe-4S ferredoxin-type domain-containing protein</fullName>
    </recommendedName>
</protein>
<dbReference type="InterPro" id="IPR036508">
    <property type="entry name" value="Chitin-bd_dom_sf"/>
</dbReference>
<keyword evidence="3" id="KW-1185">Reference proteome</keyword>
<evidence type="ECO:0000259" key="1">
    <source>
        <dbReference type="PROSITE" id="PS51379"/>
    </source>
</evidence>